<dbReference type="KEGG" id="acx:Achr_a90"/>
<evidence type="ECO:0000313" key="2">
    <source>
        <dbReference type="EMBL" id="AJE23473.1"/>
    </source>
</evidence>
<gene>
    <name evidence="2" type="ORF">Achr_a90</name>
</gene>
<evidence type="ECO:0000256" key="1">
    <source>
        <dbReference type="SAM" id="MobiDB-lite"/>
    </source>
</evidence>
<evidence type="ECO:0000313" key="3">
    <source>
        <dbReference type="Proteomes" id="UP000068210"/>
    </source>
</evidence>
<name>A0A0C4WKW7_9GAMM</name>
<organism evidence="2 3">
    <name type="scientific">Azotobacter chroococcum NCIMB 8003</name>
    <dbReference type="NCBI Taxonomy" id="1328314"/>
    <lineage>
        <taxon>Bacteria</taxon>
        <taxon>Pseudomonadati</taxon>
        <taxon>Pseudomonadota</taxon>
        <taxon>Gammaproteobacteria</taxon>
        <taxon>Pseudomonadales</taxon>
        <taxon>Pseudomonadaceae</taxon>
        <taxon>Azotobacter</taxon>
    </lineage>
</organism>
<feature type="region of interest" description="Disordered" evidence="1">
    <location>
        <begin position="245"/>
        <end position="272"/>
    </location>
</feature>
<proteinExistence type="predicted"/>
<keyword evidence="3" id="KW-1185">Reference proteome</keyword>
<dbReference type="EMBL" id="CP010416">
    <property type="protein sequence ID" value="AJE23473.1"/>
    <property type="molecule type" value="Genomic_DNA"/>
</dbReference>
<sequence length="272" mass="31356">MVFLYSDIYIKSLKETAERTRPPMTLPPLYPHKTDAMRKLQNLVSRGHARWTGGQIKPRKLPALCLKFADRYGVERTAQQRWRAKAQGEASAHLVLWPGEPYSSQKRVYWWLVVSPGGGLVVELEQLQDVGRQRIELTGYELVQMPRKGRPAAWTWRMTVANYTAWEERLRTVIRHHDEPGIRQSLHSLRRTPPFAESRRQAFELGRLAQAEWQRAQRGPCPYDGLYVGWFGRFQVAKLLPTSAKEKCNKESDSGELAGFGKRTRQNNKSAS</sequence>
<protein>
    <submittedName>
        <fullName evidence="2">Uncharacterized protein</fullName>
    </submittedName>
</protein>
<dbReference type="HOGENOM" id="CLU_1021763_0_0_6"/>
<geneLocation type="plasmid" evidence="2 3">
    <name>pAcX50a</name>
</geneLocation>
<accession>A0A0C4WKW7</accession>
<reference evidence="2 3" key="1">
    <citation type="journal article" date="2015" name="PLoS ONE">
        <title>Azotobacter Genomes: The Genome of Azotobacter chroococcum NCIMB 8003 (ATCC 4412).</title>
        <authorList>
            <person name="Robson R.L."/>
            <person name="Jones R."/>
            <person name="Robson R.M."/>
            <person name="Schwartz A."/>
            <person name="Richardson T.H."/>
        </authorList>
    </citation>
    <scope>NUCLEOTIDE SEQUENCE [LARGE SCALE GENOMIC DNA]</scope>
    <source>
        <strain evidence="2 3">NCIMB 8003</strain>
        <plasmid evidence="3">Plasmid pAcX50a</plasmid>
    </source>
</reference>
<keyword evidence="2" id="KW-0614">Plasmid</keyword>
<dbReference type="Proteomes" id="UP000068210">
    <property type="component" value="Plasmid pAcX50a"/>
</dbReference>
<dbReference type="AlphaFoldDB" id="A0A0C4WKW7"/>